<gene>
    <name evidence="1" type="ORF">V1517DRAFT_266338</name>
</gene>
<accession>A0ACC3TE68</accession>
<dbReference type="EMBL" id="MU970189">
    <property type="protein sequence ID" value="KAK9319413.1"/>
    <property type="molecule type" value="Genomic_DNA"/>
</dbReference>
<comment type="caution">
    <text evidence="1">The sequence shown here is derived from an EMBL/GenBank/DDBJ whole genome shotgun (WGS) entry which is preliminary data.</text>
</comment>
<evidence type="ECO:0000313" key="1">
    <source>
        <dbReference type="EMBL" id="KAK9319413.1"/>
    </source>
</evidence>
<reference evidence="2" key="1">
    <citation type="journal article" date="2024" name="Front. Bioeng. Biotechnol.">
        <title>Genome-scale model development and genomic sequencing of the oleaginous clade Lipomyces.</title>
        <authorList>
            <person name="Czajka J.J."/>
            <person name="Han Y."/>
            <person name="Kim J."/>
            <person name="Mondo S.J."/>
            <person name="Hofstad B.A."/>
            <person name="Robles A."/>
            <person name="Haridas S."/>
            <person name="Riley R."/>
            <person name="LaButti K."/>
            <person name="Pangilinan J."/>
            <person name="Andreopoulos W."/>
            <person name="Lipzen A."/>
            <person name="Yan J."/>
            <person name="Wang M."/>
            <person name="Ng V."/>
            <person name="Grigoriev I.V."/>
            <person name="Spatafora J.W."/>
            <person name="Magnuson J.K."/>
            <person name="Baker S.E."/>
            <person name="Pomraning K.R."/>
        </authorList>
    </citation>
    <scope>NUCLEOTIDE SEQUENCE [LARGE SCALE GENOMIC DNA]</scope>
    <source>
        <strain evidence="2">CBS 10300</strain>
    </source>
</reference>
<keyword evidence="2" id="KW-1185">Reference proteome</keyword>
<feature type="non-terminal residue" evidence="1">
    <location>
        <position position="1"/>
    </location>
</feature>
<protein>
    <submittedName>
        <fullName evidence="1">Uncharacterized protein</fullName>
    </submittedName>
</protein>
<dbReference type="Proteomes" id="UP001489719">
    <property type="component" value="Unassembled WGS sequence"/>
</dbReference>
<sequence>LCRDFNHPHQVNDSILFWHFQQAVLANMRGVGEPIFDEDIPPGSDTILSGPAPAERMEFELSGR</sequence>
<evidence type="ECO:0000313" key="2">
    <source>
        <dbReference type="Proteomes" id="UP001489719"/>
    </source>
</evidence>
<name>A0ACC3TE68_9ASCO</name>
<organism evidence="1 2">
    <name type="scientific">Lipomyces orientalis</name>
    <dbReference type="NCBI Taxonomy" id="1233043"/>
    <lineage>
        <taxon>Eukaryota</taxon>
        <taxon>Fungi</taxon>
        <taxon>Dikarya</taxon>
        <taxon>Ascomycota</taxon>
        <taxon>Saccharomycotina</taxon>
        <taxon>Lipomycetes</taxon>
        <taxon>Lipomycetales</taxon>
        <taxon>Lipomycetaceae</taxon>
        <taxon>Lipomyces</taxon>
    </lineage>
</organism>
<proteinExistence type="predicted"/>